<evidence type="ECO:0000313" key="3">
    <source>
        <dbReference type="EMBL" id="RPA73227.1"/>
    </source>
</evidence>
<organism evidence="3 4">
    <name type="scientific">Ascobolus immersus RN42</name>
    <dbReference type="NCBI Taxonomy" id="1160509"/>
    <lineage>
        <taxon>Eukaryota</taxon>
        <taxon>Fungi</taxon>
        <taxon>Dikarya</taxon>
        <taxon>Ascomycota</taxon>
        <taxon>Pezizomycotina</taxon>
        <taxon>Pezizomycetes</taxon>
        <taxon>Pezizales</taxon>
        <taxon>Ascobolaceae</taxon>
        <taxon>Ascobolus</taxon>
    </lineage>
</organism>
<feature type="compositionally biased region" description="Polar residues" evidence="1">
    <location>
        <begin position="439"/>
        <end position="451"/>
    </location>
</feature>
<feature type="region of interest" description="Disordered" evidence="1">
    <location>
        <begin position="111"/>
        <end position="130"/>
    </location>
</feature>
<feature type="signal peptide" evidence="2">
    <location>
        <begin position="1"/>
        <end position="25"/>
    </location>
</feature>
<dbReference type="AlphaFoldDB" id="A0A3N4HIQ1"/>
<evidence type="ECO:0000256" key="2">
    <source>
        <dbReference type="SAM" id="SignalP"/>
    </source>
</evidence>
<protein>
    <submittedName>
        <fullName evidence="3">Uncharacterized protein</fullName>
    </submittedName>
</protein>
<gene>
    <name evidence="3" type="ORF">BJ508DRAFT_53541</name>
</gene>
<feature type="region of interest" description="Disordered" evidence="1">
    <location>
        <begin position="150"/>
        <end position="210"/>
    </location>
</feature>
<feature type="compositionally biased region" description="Polar residues" evidence="1">
    <location>
        <begin position="164"/>
        <end position="203"/>
    </location>
</feature>
<dbReference type="EMBL" id="ML119828">
    <property type="protein sequence ID" value="RPA73227.1"/>
    <property type="molecule type" value="Genomic_DNA"/>
</dbReference>
<sequence>MSALRRCTRALAGLVAFLYFWVIRPPPNPLGGWHFSSKPKQHPDEAAKPTNGPPPSTPPSTKLPKTMTDDTAIINPNELHIMDHPEEPDANTEKHDAIVVTTVFVGDPNRPCETSEDCPVKTTSTSTTTVSTCGVRTGFPYFSQPTALQPLHSFPSSADKESADNPTITTTTETRASNEALTTVSNPSATTGSSEPVNKSFSGSDPAADEPTPVVIIATDEPAAVQNVDPVALPPTALVPATVKSSSDSAASQNLPGSSGSHPHLSGKGANDKDETSVGIVASSPPHVASAPTTASISHGVAGAESTGNRGKAGTEARMLSTATQVKDMDLPVTGSQTLTASCQTSQDRCCCCEPITLTVTTTKRRSFTLTNQIIERYYLPLTTTTTVPVETNHPSNDLSAPNKGFKCALMIPDEVPFTHAYGGYSGAASDSSVRVTTGDNNIRVTGGSNKVDSSPSSNSSSSSMAVAVGISAASAAVTWLVTYGVVGESLKLSSQVCVGTKATS</sequence>
<dbReference type="Proteomes" id="UP000275078">
    <property type="component" value="Unassembled WGS sequence"/>
</dbReference>
<feature type="region of interest" description="Disordered" evidence="1">
    <location>
        <begin position="32"/>
        <end position="67"/>
    </location>
</feature>
<feature type="region of interest" description="Disordered" evidence="1">
    <location>
        <begin position="244"/>
        <end position="316"/>
    </location>
</feature>
<proteinExistence type="predicted"/>
<feature type="compositionally biased region" description="Polar residues" evidence="1">
    <location>
        <begin position="244"/>
        <end position="254"/>
    </location>
</feature>
<keyword evidence="4" id="KW-1185">Reference proteome</keyword>
<evidence type="ECO:0000313" key="4">
    <source>
        <dbReference type="Proteomes" id="UP000275078"/>
    </source>
</evidence>
<keyword evidence="2" id="KW-0732">Signal</keyword>
<feature type="compositionally biased region" description="Low complexity" evidence="1">
    <location>
        <begin position="255"/>
        <end position="269"/>
    </location>
</feature>
<reference evidence="3 4" key="1">
    <citation type="journal article" date="2018" name="Nat. Ecol. Evol.">
        <title>Pezizomycetes genomes reveal the molecular basis of ectomycorrhizal truffle lifestyle.</title>
        <authorList>
            <person name="Murat C."/>
            <person name="Payen T."/>
            <person name="Noel B."/>
            <person name="Kuo A."/>
            <person name="Morin E."/>
            <person name="Chen J."/>
            <person name="Kohler A."/>
            <person name="Krizsan K."/>
            <person name="Balestrini R."/>
            <person name="Da Silva C."/>
            <person name="Montanini B."/>
            <person name="Hainaut M."/>
            <person name="Levati E."/>
            <person name="Barry K.W."/>
            <person name="Belfiori B."/>
            <person name="Cichocki N."/>
            <person name="Clum A."/>
            <person name="Dockter R.B."/>
            <person name="Fauchery L."/>
            <person name="Guy J."/>
            <person name="Iotti M."/>
            <person name="Le Tacon F."/>
            <person name="Lindquist E.A."/>
            <person name="Lipzen A."/>
            <person name="Malagnac F."/>
            <person name="Mello A."/>
            <person name="Molinier V."/>
            <person name="Miyauchi S."/>
            <person name="Poulain J."/>
            <person name="Riccioni C."/>
            <person name="Rubini A."/>
            <person name="Sitrit Y."/>
            <person name="Splivallo R."/>
            <person name="Traeger S."/>
            <person name="Wang M."/>
            <person name="Zifcakova L."/>
            <person name="Wipf D."/>
            <person name="Zambonelli A."/>
            <person name="Paolocci F."/>
            <person name="Nowrousian M."/>
            <person name="Ottonello S."/>
            <person name="Baldrian P."/>
            <person name="Spatafora J.W."/>
            <person name="Henrissat B."/>
            <person name="Nagy L.G."/>
            <person name="Aury J.M."/>
            <person name="Wincker P."/>
            <person name="Grigoriev I.V."/>
            <person name="Bonfante P."/>
            <person name="Martin F.M."/>
        </authorList>
    </citation>
    <scope>NUCLEOTIDE SEQUENCE [LARGE SCALE GENOMIC DNA]</scope>
    <source>
        <strain evidence="3 4">RN42</strain>
    </source>
</reference>
<name>A0A3N4HIQ1_ASCIM</name>
<feature type="region of interest" description="Disordered" evidence="1">
    <location>
        <begin position="439"/>
        <end position="460"/>
    </location>
</feature>
<evidence type="ECO:0000256" key="1">
    <source>
        <dbReference type="SAM" id="MobiDB-lite"/>
    </source>
</evidence>
<feature type="chain" id="PRO_5018334369" evidence="2">
    <location>
        <begin position="26"/>
        <end position="505"/>
    </location>
</feature>
<accession>A0A3N4HIQ1</accession>